<evidence type="ECO:0000256" key="9">
    <source>
        <dbReference type="ARBA" id="ARBA00023014"/>
    </source>
</evidence>
<dbReference type="Gene3D" id="2.102.10.10">
    <property type="entry name" value="Rieske [2Fe-2S] iron-sulphur domain"/>
    <property type="match status" value="1"/>
</dbReference>
<dbReference type="AlphaFoldDB" id="T1J5D3"/>
<dbReference type="InterPro" id="IPR050446">
    <property type="entry name" value="FAD-oxidoreductase/Apoptosis"/>
</dbReference>
<dbReference type="PROSITE" id="PS51296">
    <property type="entry name" value="RIESKE"/>
    <property type="match status" value="1"/>
</dbReference>
<evidence type="ECO:0000256" key="6">
    <source>
        <dbReference type="ARBA" id="ARBA00022827"/>
    </source>
</evidence>
<keyword evidence="3" id="KW-0285">Flavoprotein</keyword>
<dbReference type="InterPro" id="IPR036922">
    <property type="entry name" value="Rieske_2Fe-2S_sf"/>
</dbReference>
<dbReference type="SUPFAM" id="SSF51905">
    <property type="entry name" value="FAD/NAD(P)-binding domain"/>
    <property type="match status" value="2"/>
</dbReference>
<dbReference type="InterPro" id="IPR017941">
    <property type="entry name" value="Rieske_2Fe-2S"/>
</dbReference>
<keyword evidence="4" id="KW-0001">2Fe-2S</keyword>
<evidence type="ECO:0000256" key="2">
    <source>
        <dbReference type="ARBA" id="ARBA00006442"/>
    </source>
</evidence>
<evidence type="ECO:0000313" key="11">
    <source>
        <dbReference type="EnsemblMetazoa" id="SMAR008832-PA"/>
    </source>
</evidence>
<dbReference type="InterPro" id="IPR036188">
    <property type="entry name" value="FAD/NAD-bd_sf"/>
</dbReference>
<dbReference type="STRING" id="126957.T1J5D3"/>
<dbReference type="Pfam" id="PF07992">
    <property type="entry name" value="Pyr_redox_2"/>
    <property type="match status" value="1"/>
</dbReference>
<dbReference type="Gene3D" id="3.30.390.30">
    <property type="match status" value="1"/>
</dbReference>
<dbReference type="SUPFAM" id="SSF55424">
    <property type="entry name" value="FAD/NAD-linked reductases, dimerisation (C-terminal) domain"/>
    <property type="match status" value="1"/>
</dbReference>
<dbReference type="FunFam" id="2.102.10.10:FF:000003">
    <property type="entry name" value="apoptosis-inducing factor 3 isoform X2"/>
    <property type="match status" value="1"/>
</dbReference>
<dbReference type="Proteomes" id="UP000014500">
    <property type="component" value="Unassembled WGS sequence"/>
</dbReference>
<keyword evidence="7" id="KW-0560">Oxidoreductase</keyword>
<dbReference type="GO" id="GO:0005737">
    <property type="term" value="C:cytoplasm"/>
    <property type="evidence" value="ECO:0007669"/>
    <property type="project" value="TreeGrafter"/>
</dbReference>
<accession>T1J5D3</accession>
<keyword evidence="6" id="KW-0274">FAD</keyword>
<evidence type="ECO:0000256" key="3">
    <source>
        <dbReference type="ARBA" id="ARBA00022630"/>
    </source>
</evidence>
<evidence type="ECO:0000256" key="4">
    <source>
        <dbReference type="ARBA" id="ARBA00022714"/>
    </source>
</evidence>
<keyword evidence="9" id="KW-0411">Iron-sulfur</keyword>
<dbReference type="OMA" id="PRCTHYG"/>
<name>T1J5D3_STRMM</name>
<dbReference type="GO" id="GO:0046872">
    <property type="term" value="F:metal ion binding"/>
    <property type="evidence" value="ECO:0007669"/>
    <property type="project" value="UniProtKB-KW"/>
</dbReference>
<proteinExistence type="inferred from homology"/>
<dbReference type="PRINTS" id="PR00368">
    <property type="entry name" value="FADPNR"/>
</dbReference>
<dbReference type="GO" id="GO:0051537">
    <property type="term" value="F:2 iron, 2 sulfur cluster binding"/>
    <property type="evidence" value="ECO:0007669"/>
    <property type="project" value="UniProtKB-KW"/>
</dbReference>
<evidence type="ECO:0000313" key="12">
    <source>
        <dbReference type="Proteomes" id="UP000014500"/>
    </source>
</evidence>
<reference evidence="12" key="1">
    <citation type="submission" date="2011-05" db="EMBL/GenBank/DDBJ databases">
        <authorList>
            <person name="Richards S.R."/>
            <person name="Qu J."/>
            <person name="Jiang H."/>
            <person name="Jhangiani S.N."/>
            <person name="Agravi P."/>
            <person name="Goodspeed R."/>
            <person name="Gross S."/>
            <person name="Mandapat C."/>
            <person name="Jackson L."/>
            <person name="Mathew T."/>
            <person name="Pu L."/>
            <person name="Thornton R."/>
            <person name="Saada N."/>
            <person name="Wilczek-Boney K.B."/>
            <person name="Lee S."/>
            <person name="Kovar C."/>
            <person name="Wu Y."/>
            <person name="Scherer S.E."/>
            <person name="Worley K.C."/>
            <person name="Muzny D.M."/>
            <person name="Gibbs R."/>
        </authorList>
    </citation>
    <scope>NUCLEOTIDE SEQUENCE</scope>
    <source>
        <strain evidence="12">Brora</strain>
    </source>
</reference>
<evidence type="ECO:0000256" key="1">
    <source>
        <dbReference type="ARBA" id="ARBA00001974"/>
    </source>
</evidence>
<evidence type="ECO:0000256" key="7">
    <source>
        <dbReference type="ARBA" id="ARBA00023002"/>
    </source>
</evidence>
<feature type="domain" description="Rieske" evidence="10">
    <location>
        <begin position="48"/>
        <end position="143"/>
    </location>
</feature>
<keyword evidence="12" id="KW-1185">Reference proteome</keyword>
<protein>
    <recommendedName>
        <fullName evidence="10">Rieske domain-containing protein</fullName>
    </recommendedName>
</protein>
<dbReference type="PANTHER" id="PTHR43557">
    <property type="entry name" value="APOPTOSIS-INDUCING FACTOR 1"/>
    <property type="match status" value="1"/>
</dbReference>
<dbReference type="PANTHER" id="PTHR43557:SF2">
    <property type="entry name" value="RIESKE DOMAIN-CONTAINING PROTEIN-RELATED"/>
    <property type="match status" value="1"/>
</dbReference>
<dbReference type="EMBL" id="JH431859">
    <property type="status" value="NOT_ANNOTATED_CDS"/>
    <property type="molecule type" value="Genomic_DNA"/>
</dbReference>
<reference evidence="11" key="2">
    <citation type="submission" date="2015-02" db="UniProtKB">
        <authorList>
            <consortium name="EnsemblMetazoa"/>
        </authorList>
    </citation>
    <scope>IDENTIFICATION</scope>
</reference>
<dbReference type="eggNOG" id="KOG1336">
    <property type="taxonomic scope" value="Eukaryota"/>
</dbReference>
<dbReference type="InterPro" id="IPR016156">
    <property type="entry name" value="FAD/NAD-linked_Rdtase_dimer_sf"/>
</dbReference>
<dbReference type="Gene3D" id="3.50.50.60">
    <property type="entry name" value="FAD/NAD(P)-binding domain"/>
    <property type="match status" value="2"/>
</dbReference>
<sequence length="557" mass="60925">MGSNVSRAKNTYDVQGATFKAISEDNNCSSTVDPPKESNMSEELIKEHVLCDENELENNEMKEFAVEDGRVLLVKEDGVFSALGAKCCHYGAPLSKGVLSNGVVRCPWHGACFNSKTGDIEDFPGMDSLAKYNVTVANGKVKLQVTKGELQNGVRQKPMCKRDLNNNSHYVIIGAGASAASCAETLRQEGFSGKIIMVTKEMHLPYDRVKLSKTLDLSVDKISLRNTDFYTKYGIELMHNKEVVGVSTKAKILTFKDNLTMRYDKLMIATGGIPRRLELPGSHLDNVVVLRSVNDANYISKHSADKNIVILGLSFIGMETAASLVSKAASVTVVGSPSLPFVSVLGEKIAIRLRKFFEDKGVKFSDALTIKEFIGDRGRVKEVLLGDDTKIPADLCLLGIGVNPATGFCQSTNIEMSPEGYIIVNKCMKSNVNDVYAAGDITKFPLFINGNQPSNVQHWQMALSQGKVNFFVPFFWTMFFGVGLRYCGYGVGFDGVVIDGNVDAMEFVAFYIKGDTVVAIATMKRDPVAAKFAEILRSGKTLTRDDVCGDGTCKWFP</sequence>
<comment type="similarity">
    <text evidence="2">Belongs to the FAD-dependent oxidoreductase family.</text>
</comment>
<evidence type="ECO:0000256" key="8">
    <source>
        <dbReference type="ARBA" id="ARBA00023004"/>
    </source>
</evidence>
<keyword evidence="8" id="KW-0408">Iron</keyword>
<comment type="cofactor">
    <cofactor evidence="1">
        <name>FAD</name>
        <dbReference type="ChEBI" id="CHEBI:57692"/>
    </cofactor>
</comment>
<dbReference type="SUPFAM" id="SSF50022">
    <property type="entry name" value="ISP domain"/>
    <property type="match status" value="1"/>
</dbReference>
<dbReference type="GO" id="GO:0016651">
    <property type="term" value="F:oxidoreductase activity, acting on NAD(P)H"/>
    <property type="evidence" value="ECO:0007669"/>
    <property type="project" value="TreeGrafter"/>
</dbReference>
<dbReference type="PhylomeDB" id="T1J5D3"/>
<dbReference type="HOGENOM" id="CLU_003291_4_2_1"/>
<keyword evidence="5" id="KW-0479">Metal-binding</keyword>
<dbReference type="Pfam" id="PF00355">
    <property type="entry name" value="Rieske"/>
    <property type="match status" value="1"/>
</dbReference>
<organism evidence="11 12">
    <name type="scientific">Strigamia maritima</name>
    <name type="common">European centipede</name>
    <name type="synonym">Geophilus maritimus</name>
    <dbReference type="NCBI Taxonomy" id="126957"/>
    <lineage>
        <taxon>Eukaryota</taxon>
        <taxon>Metazoa</taxon>
        <taxon>Ecdysozoa</taxon>
        <taxon>Arthropoda</taxon>
        <taxon>Myriapoda</taxon>
        <taxon>Chilopoda</taxon>
        <taxon>Pleurostigmophora</taxon>
        <taxon>Geophilomorpha</taxon>
        <taxon>Linotaeniidae</taxon>
        <taxon>Strigamia</taxon>
    </lineage>
</organism>
<dbReference type="EnsemblMetazoa" id="SMAR008832-RA">
    <property type="protein sequence ID" value="SMAR008832-PA"/>
    <property type="gene ID" value="SMAR008832"/>
</dbReference>
<dbReference type="Pfam" id="PF14759">
    <property type="entry name" value="Reductase_C"/>
    <property type="match status" value="1"/>
</dbReference>
<evidence type="ECO:0000256" key="5">
    <source>
        <dbReference type="ARBA" id="ARBA00022723"/>
    </source>
</evidence>
<dbReference type="InterPro" id="IPR023753">
    <property type="entry name" value="FAD/NAD-binding_dom"/>
</dbReference>
<dbReference type="InterPro" id="IPR028202">
    <property type="entry name" value="Reductase_C"/>
</dbReference>
<dbReference type="CDD" id="cd03478">
    <property type="entry name" value="Rieske_AIFL_N"/>
    <property type="match status" value="1"/>
</dbReference>
<evidence type="ECO:0000259" key="10">
    <source>
        <dbReference type="PROSITE" id="PS51296"/>
    </source>
</evidence>